<evidence type="ECO:0000313" key="2">
    <source>
        <dbReference type="Proteomes" id="UP000054248"/>
    </source>
</evidence>
<sequence length="117" mass="13013">GHMAGYGLSPGPRHRRMFGHARNLLYPSRFTESELTMMHHDLLACASLVWMIAESRLPSPVIDQVKSDFVKSGLPGISTSHIPEGTGFSLHLKGREYDFGTAPRAPPEVYWSKNYAS</sequence>
<keyword evidence="2" id="KW-1185">Reference proteome</keyword>
<dbReference type="Proteomes" id="UP000054248">
    <property type="component" value="Unassembled WGS sequence"/>
</dbReference>
<protein>
    <submittedName>
        <fullName evidence="1">Uncharacterized protein</fullName>
    </submittedName>
</protein>
<evidence type="ECO:0000313" key="1">
    <source>
        <dbReference type="EMBL" id="KIO32316.1"/>
    </source>
</evidence>
<feature type="non-terminal residue" evidence="1">
    <location>
        <position position="117"/>
    </location>
</feature>
<reference evidence="1 2" key="1">
    <citation type="submission" date="2014-04" db="EMBL/GenBank/DDBJ databases">
        <authorList>
            <consortium name="DOE Joint Genome Institute"/>
            <person name="Kuo A."/>
            <person name="Girlanda M."/>
            <person name="Perotto S."/>
            <person name="Kohler A."/>
            <person name="Nagy L.G."/>
            <person name="Floudas D."/>
            <person name="Copeland A."/>
            <person name="Barry K.W."/>
            <person name="Cichocki N."/>
            <person name="Veneault-Fourrey C."/>
            <person name="LaButti K."/>
            <person name="Lindquist E.A."/>
            <person name="Lipzen A."/>
            <person name="Lundell T."/>
            <person name="Morin E."/>
            <person name="Murat C."/>
            <person name="Sun H."/>
            <person name="Tunlid A."/>
            <person name="Henrissat B."/>
            <person name="Grigoriev I.V."/>
            <person name="Hibbett D.S."/>
            <person name="Martin F."/>
            <person name="Nordberg H.P."/>
            <person name="Cantor M.N."/>
            <person name="Hua S.X."/>
        </authorList>
    </citation>
    <scope>NUCLEOTIDE SEQUENCE [LARGE SCALE GENOMIC DNA]</scope>
    <source>
        <strain evidence="1 2">MUT 4182</strain>
    </source>
</reference>
<dbReference type="EMBL" id="KN822955">
    <property type="protein sequence ID" value="KIO32316.1"/>
    <property type="molecule type" value="Genomic_DNA"/>
</dbReference>
<feature type="non-terminal residue" evidence="1">
    <location>
        <position position="1"/>
    </location>
</feature>
<proteinExistence type="predicted"/>
<dbReference type="AlphaFoldDB" id="A0A0C3QT76"/>
<dbReference type="STRING" id="1051891.A0A0C3QT76"/>
<gene>
    <name evidence="1" type="ORF">M407DRAFT_42599</name>
</gene>
<organism evidence="1 2">
    <name type="scientific">Tulasnella calospora MUT 4182</name>
    <dbReference type="NCBI Taxonomy" id="1051891"/>
    <lineage>
        <taxon>Eukaryota</taxon>
        <taxon>Fungi</taxon>
        <taxon>Dikarya</taxon>
        <taxon>Basidiomycota</taxon>
        <taxon>Agaricomycotina</taxon>
        <taxon>Agaricomycetes</taxon>
        <taxon>Cantharellales</taxon>
        <taxon>Tulasnellaceae</taxon>
        <taxon>Tulasnella</taxon>
    </lineage>
</organism>
<dbReference type="HOGENOM" id="CLU_146429_0_0_1"/>
<dbReference type="OrthoDB" id="2684108at2759"/>
<reference evidence="2" key="2">
    <citation type="submission" date="2015-01" db="EMBL/GenBank/DDBJ databases">
        <title>Evolutionary Origins and Diversification of the Mycorrhizal Mutualists.</title>
        <authorList>
            <consortium name="DOE Joint Genome Institute"/>
            <consortium name="Mycorrhizal Genomics Consortium"/>
            <person name="Kohler A."/>
            <person name="Kuo A."/>
            <person name="Nagy L.G."/>
            <person name="Floudas D."/>
            <person name="Copeland A."/>
            <person name="Barry K.W."/>
            <person name="Cichocki N."/>
            <person name="Veneault-Fourrey C."/>
            <person name="LaButti K."/>
            <person name="Lindquist E.A."/>
            <person name="Lipzen A."/>
            <person name="Lundell T."/>
            <person name="Morin E."/>
            <person name="Murat C."/>
            <person name="Riley R."/>
            <person name="Ohm R."/>
            <person name="Sun H."/>
            <person name="Tunlid A."/>
            <person name="Henrissat B."/>
            <person name="Grigoriev I.V."/>
            <person name="Hibbett D.S."/>
            <person name="Martin F."/>
        </authorList>
    </citation>
    <scope>NUCLEOTIDE SEQUENCE [LARGE SCALE GENOMIC DNA]</scope>
    <source>
        <strain evidence="2">MUT 4182</strain>
    </source>
</reference>
<name>A0A0C3QT76_9AGAM</name>
<accession>A0A0C3QT76</accession>